<evidence type="ECO:0000256" key="3">
    <source>
        <dbReference type="SAM" id="SignalP"/>
    </source>
</evidence>
<dbReference type="SMART" id="SM00228">
    <property type="entry name" value="PDZ"/>
    <property type="match status" value="1"/>
</dbReference>
<evidence type="ECO:0000256" key="1">
    <source>
        <dbReference type="ARBA" id="ARBA00022729"/>
    </source>
</evidence>
<evidence type="ECO:0000256" key="2">
    <source>
        <dbReference type="SAM" id="MobiDB-lite"/>
    </source>
</evidence>
<name>A0A511HLS1_9BACT</name>
<dbReference type="SUPFAM" id="SSF49452">
    <property type="entry name" value="Starch-binding domain-like"/>
    <property type="match status" value="5"/>
</dbReference>
<dbReference type="PANTHER" id="PTHR23303:SF14">
    <property type="entry name" value="BOS COMPLEX SUBUNIT NOMO1-RELATED"/>
    <property type="match status" value="1"/>
</dbReference>
<reference evidence="5 8" key="2">
    <citation type="submission" date="2019-07" db="EMBL/GenBank/DDBJ databases">
        <title>Whole genome shotgun sequence of Myxococcus virescens NBRC 100334.</title>
        <authorList>
            <person name="Hosoyama A."/>
            <person name="Uohara A."/>
            <person name="Ohji S."/>
            <person name="Ichikawa N."/>
        </authorList>
    </citation>
    <scope>NUCLEOTIDE SEQUENCE [LARGE SCALE GENOMIC DNA]</scope>
    <source>
        <strain evidence="5 8">NBRC 100334</strain>
    </source>
</reference>
<dbReference type="EMBL" id="FNAJ01000002">
    <property type="protein sequence ID" value="SDD71182.1"/>
    <property type="molecule type" value="Genomic_DNA"/>
</dbReference>
<dbReference type="EMBL" id="BJVY01000049">
    <property type="protein sequence ID" value="GEL74526.1"/>
    <property type="molecule type" value="Genomic_DNA"/>
</dbReference>
<organism evidence="5 8">
    <name type="scientific">Myxococcus virescens</name>
    <dbReference type="NCBI Taxonomy" id="83456"/>
    <lineage>
        <taxon>Bacteria</taxon>
        <taxon>Pseudomonadati</taxon>
        <taxon>Myxococcota</taxon>
        <taxon>Myxococcia</taxon>
        <taxon>Myxococcales</taxon>
        <taxon>Cystobacterineae</taxon>
        <taxon>Myxococcaceae</taxon>
        <taxon>Myxococcus</taxon>
    </lineage>
</organism>
<dbReference type="Pfam" id="PF13620">
    <property type="entry name" value="CarboxypepD_reg"/>
    <property type="match status" value="4"/>
</dbReference>
<protein>
    <submittedName>
        <fullName evidence="6">Carboxypeptidase regulatory-like domain-containing protein</fullName>
    </submittedName>
</protein>
<feature type="region of interest" description="Disordered" evidence="2">
    <location>
        <begin position="41"/>
        <end position="67"/>
    </location>
</feature>
<reference evidence="6 7" key="1">
    <citation type="submission" date="2016-10" db="EMBL/GenBank/DDBJ databases">
        <authorList>
            <person name="Varghese N."/>
            <person name="Submissions S."/>
        </authorList>
    </citation>
    <scope>NUCLEOTIDE SEQUENCE [LARGE SCALE GENOMIC DNA]</scope>
    <source>
        <strain evidence="6 7">DSM 2260</strain>
    </source>
</reference>
<dbReference type="InterPro" id="IPR036034">
    <property type="entry name" value="PDZ_sf"/>
</dbReference>
<keyword evidence="1 3" id="KW-0732">Signal</keyword>
<feature type="compositionally biased region" description="Low complexity" evidence="2">
    <location>
        <begin position="41"/>
        <end position="57"/>
    </location>
</feature>
<gene>
    <name evidence="5" type="ORF">MVI01_63100</name>
    <name evidence="6" type="ORF">SAMN04488504_102377</name>
</gene>
<dbReference type="SUPFAM" id="SSF50156">
    <property type="entry name" value="PDZ domain-like"/>
    <property type="match status" value="1"/>
</dbReference>
<feature type="chain" id="PRO_5022843851" evidence="3">
    <location>
        <begin position="30"/>
        <end position="949"/>
    </location>
</feature>
<dbReference type="GO" id="GO:0030246">
    <property type="term" value="F:carbohydrate binding"/>
    <property type="evidence" value="ECO:0007669"/>
    <property type="project" value="InterPro"/>
</dbReference>
<dbReference type="InterPro" id="IPR008969">
    <property type="entry name" value="CarboxyPept-like_regulatory"/>
</dbReference>
<dbReference type="AlphaFoldDB" id="A0A511HLS1"/>
<evidence type="ECO:0000259" key="4">
    <source>
        <dbReference type="PROSITE" id="PS50106"/>
    </source>
</evidence>
<dbReference type="Proteomes" id="UP000321224">
    <property type="component" value="Unassembled WGS sequence"/>
</dbReference>
<dbReference type="Gene3D" id="2.60.40.1120">
    <property type="entry name" value="Carboxypeptidase-like, regulatory domain"/>
    <property type="match status" value="4"/>
</dbReference>
<feature type="signal peptide" evidence="3">
    <location>
        <begin position="1"/>
        <end position="29"/>
    </location>
</feature>
<comment type="caution">
    <text evidence="5">The sequence shown here is derived from an EMBL/GenBank/DDBJ whole genome shotgun (WGS) entry which is preliminary data.</text>
</comment>
<dbReference type="InterPro" id="IPR001478">
    <property type="entry name" value="PDZ"/>
</dbReference>
<dbReference type="PROSITE" id="PS50106">
    <property type="entry name" value="PDZ"/>
    <property type="match status" value="1"/>
</dbReference>
<dbReference type="Proteomes" id="UP000198717">
    <property type="component" value="Unassembled WGS sequence"/>
</dbReference>
<dbReference type="Gene3D" id="2.30.42.10">
    <property type="match status" value="1"/>
</dbReference>
<dbReference type="SUPFAM" id="SSF49464">
    <property type="entry name" value="Carboxypeptidase regulatory domain-like"/>
    <property type="match status" value="1"/>
</dbReference>
<evidence type="ECO:0000313" key="8">
    <source>
        <dbReference type="Proteomes" id="UP000321224"/>
    </source>
</evidence>
<accession>A0A511HLS1</accession>
<keyword evidence="7" id="KW-1185">Reference proteome</keyword>
<feature type="domain" description="PDZ" evidence="4">
    <location>
        <begin position="860"/>
        <end position="920"/>
    </location>
</feature>
<evidence type="ECO:0000313" key="6">
    <source>
        <dbReference type="EMBL" id="SDD71182.1"/>
    </source>
</evidence>
<dbReference type="InterPro" id="IPR051417">
    <property type="entry name" value="SDr/BOS_complex"/>
</dbReference>
<dbReference type="Pfam" id="PF17820">
    <property type="entry name" value="PDZ_6"/>
    <property type="match status" value="1"/>
</dbReference>
<evidence type="ECO:0000313" key="5">
    <source>
        <dbReference type="EMBL" id="GEL74526.1"/>
    </source>
</evidence>
<dbReference type="PANTHER" id="PTHR23303">
    <property type="entry name" value="CARBOXYPEPTIDASE REGULATORY REGION-CONTAINING"/>
    <property type="match status" value="1"/>
</dbReference>
<dbReference type="RefSeq" id="WP_090487991.1">
    <property type="nucleotide sequence ID" value="NZ_BJVY01000049.1"/>
</dbReference>
<dbReference type="InterPro" id="IPR013784">
    <property type="entry name" value="Carb-bd-like_fold"/>
</dbReference>
<sequence length="949" mass="97422">MRHRTPFLIALCLAIAAVLLLWFRMPVPAAPAGARPEAAALTAPAPVTSGAPSRASTPPTPPLETAPDAELGAFVVRVVDAQGPVMGARVRAYLRVGADGTGATPWRRAGEGTTADGGVLRLPAAPGDYLLSAHAPGHGPVRLEATRPLGEAETAVELRLPDGVTLSGRTVAEGREEPVPLASLTLRPYPGTPTAWAAPTGLPEEAAETTSDAQGRFAFTQLAPGRYELTAEAPGFSRRTLRLLQVPRAGEVVVGLWGASTLEGFVVDAKGQPVADAEVVAAGGTAPVRVTTGEGGGFALEVNAGTWVVSARRGDQLGRVPGPLSVAPGETLRGLVVTLGAASGLTGTVSTVEGAPVRGAILVASPAGGQGELGRAASGDDGGWRMDVPPGEYDVTVRAAGMTGRVFEAVVVNPGGHTPLDVRLEPATAALEGLVVDAEGRPLGGAQVRAEPASFSGVAHTALTDAEGAWKLGGLEAGPTSVRARREGSQRWTSRMETLKAGVVTRADFTLADSGSVWGQVTRASGGPLTEPALVHAVPRGGSGTASTETDAQGQFQLELPAGVYQLVALLHQTPAIYFHMESDPFVTVPSGGAVRQDLLLKEDSVLSGVVLEPSGVPSPLAIVAAIQGGDFPMTRKERADEAGQFAMPPRPQGAQPLELVAHNAGRVGRLPAAHEDQAPLTVRLEPAATLRGRVVAGSGAAPEGFTLELLEANGEALPWAGAWPTTRRFAGSTFLLPDAPAQALKVTVRTEDGRTGEAQVTLRPGGTSDVEVPLTGGVASISGRAVWSRGGGPAPGVAVFLDKAVGGRSDAFTGQDGRFRLSDVRPGIHTVRLLPPEGRVETRTVKVAEAEATDVGDVTVSPRRATPGTLGAGFSEDRGHVAFAWLTPDGPAARAGVNVGDRLVAVDGQVVRDSTEAESRTRGAPGTPVRLHVRRANGEQEVLVTRAE</sequence>
<dbReference type="InterPro" id="IPR041489">
    <property type="entry name" value="PDZ_6"/>
</dbReference>
<evidence type="ECO:0000313" key="7">
    <source>
        <dbReference type="Proteomes" id="UP000198717"/>
    </source>
</evidence>
<proteinExistence type="predicted"/>